<dbReference type="InterPro" id="IPR045296">
    <property type="entry name" value="Complex1_LYR_ETFRF1_LYRM5"/>
</dbReference>
<name>A0A1E3Q9G4_LIPST</name>
<evidence type="ECO:0000313" key="3">
    <source>
        <dbReference type="Proteomes" id="UP000094385"/>
    </source>
</evidence>
<dbReference type="STRING" id="675824.A0A1E3Q9G4"/>
<reference evidence="2 3" key="1">
    <citation type="journal article" date="2016" name="Proc. Natl. Acad. Sci. U.S.A.">
        <title>Comparative genomics of biotechnologically important yeasts.</title>
        <authorList>
            <person name="Riley R."/>
            <person name="Haridas S."/>
            <person name="Wolfe K.H."/>
            <person name="Lopes M.R."/>
            <person name="Hittinger C.T."/>
            <person name="Goeker M."/>
            <person name="Salamov A.A."/>
            <person name="Wisecaver J.H."/>
            <person name="Long T.M."/>
            <person name="Calvey C.H."/>
            <person name="Aerts A.L."/>
            <person name="Barry K.W."/>
            <person name="Choi C."/>
            <person name="Clum A."/>
            <person name="Coughlan A.Y."/>
            <person name="Deshpande S."/>
            <person name="Douglass A.P."/>
            <person name="Hanson S.J."/>
            <person name="Klenk H.-P."/>
            <person name="LaButti K.M."/>
            <person name="Lapidus A."/>
            <person name="Lindquist E.A."/>
            <person name="Lipzen A.M."/>
            <person name="Meier-Kolthoff J.P."/>
            <person name="Ohm R.A."/>
            <person name="Otillar R.P."/>
            <person name="Pangilinan J.L."/>
            <person name="Peng Y."/>
            <person name="Rokas A."/>
            <person name="Rosa C.A."/>
            <person name="Scheuner C."/>
            <person name="Sibirny A.A."/>
            <person name="Slot J.C."/>
            <person name="Stielow J.B."/>
            <person name="Sun H."/>
            <person name="Kurtzman C.P."/>
            <person name="Blackwell M."/>
            <person name="Grigoriev I.V."/>
            <person name="Jeffries T.W."/>
        </authorList>
    </citation>
    <scope>NUCLEOTIDE SEQUENCE [LARGE SCALE GENOMIC DNA]</scope>
    <source>
        <strain evidence="2 3">NRRL Y-11557</strain>
    </source>
</reference>
<proteinExistence type="inferred from homology"/>
<dbReference type="Proteomes" id="UP000094385">
    <property type="component" value="Unassembled WGS sequence"/>
</dbReference>
<evidence type="ECO:0000313" key="2">
    <source>
        <dbReference type="EMBL" id="ODQ74296.1"/>
    </source>
</evidence>
<organism evidence="2 3">
    <name type="scientific">Lipomyces starkeyi NRRL Y-11557</name>
    <dbReference type="NCBI Taxonomy" id="675824"/>
    <lineage>
        <taxon>Eukaryota</taxon>
        <taxon>Fungi</taxon>
        <taxon>Dikarya</taxon>
        <taxon>Ascomycota</taxon>
        <taxon>Saccharomycotina</taxon>
        <taxon>Lipomycetes</taxon>
        <taxon>Lipomycetales</taxon>
        <taxon>Lipomycetaceae</taxon>
        <taxon>Lipomyces</taxon>
    </lineage>
</organism>
<dbReference type="OrthoDB" id="10258445at2759"/>
<comment type="similarity">
    <text evidence="1">Belongs to the complex I LYR family.</text>
</comment>
<dbReference type="InterPro" id="IPR052000">
    <property type="entry name" value="ETFRF1"/>
</dbReference>
<dbReference type="PANTHER" id="PTHR21024:SF0">
    <property type="entry name" value="ELECTRON TRANSFER FLAVOPROTEIN REGULATORY FACTOR 1"/>
    <property type="match status" value="1"/>
</dbReference>
<dbReference type="EMBL" id="KV454292">
    <property type="protein sequence ID" value="ODQ74296.1"/>
    <property type="molecule type" value="Genomic_DNA"/>
</dbReference>
<dbReference type="GO" id="GO:0022904">
    <property type="term" value="P:respiratory electron transport chain"/>
    <property type="evidence" value="ECO:0007669"/>
    <property type="project" value="TreeGrafter"/>
</dbReference>
<dbReference type="PANTHER" id="PTHR21024">
    <property type="entry name" value="GROWTH HORMONE-INDUCIBLE SOLUBLE PROTEIN-RELATED"/>
    <property type="match status" value="1"/>
</dbReference>
<sequence length="109" mass="13094">MVTGEDMRFKVIRQYKQLLFMGREYPYAVSIQLSARSSVLANRILAFSRGYRYFRENLHAGFKKNAGLTNVKEIEQKLKFAEYIERELAALYYVRKYRAVKQRYYENDN</sequence>
<keyword evidence="3" id="KW-1185">Reference proteome</keyword>
<dbReference type="AlphaFoldDB" id="A0A1E3Q9G4"/>
<evidence type="ECO:0008006" key="4">
    <source>
        <dbReference type="Google" id="ProtNLM"/>
    </source>
</evidence>
<dbReference type="GO" id="GO:0090324">
    <property type="term" value="P:negative regulation of oxidative phosphorylation"/>
    <property type="evidence" value="ECO:0007669"/>
    <property type="project" value="InterPro"/>
</dbReference>
<accession>A0A1E3Q9G4</accession>
<evidence type="ECO:0000256" key="1">
    <source>
        <dbReference type="ARBA" id="ARBA00009508"/>
    </source>
</evidence>
<protein>
    <recommendedName>
        <fullName evidence="4">Four helix bundle protein</fullName>
    </recommendedName>
</protein>
<gene>
    <name evidence="2" type="ORF">LIPSTDRAFT_62333</name>
</gene>
<dbReference type="GO" id="GO:0005739">
    <property type="term" value="C:mitochondrion"/>
    <property type="evidence" value="ECO:0007669"/>
    <property type="project" value="TreeGrafter"/>
</dbReference>
<dbReference type="CDD" id="cd20265">
    <property type="entry name" value="Complex1_LYR_ETFRF1_LYRM5"/>
    <property type="match status" value="1"/>
</dbReference>